<proteinExistence type="predicted"/>
<dbReference type="AlphaFoldDB" id="A0A1U7VC52"/>
<sequence>MLSHVYRNSQVGSVSLDPGFIRAHSSTTIPCQLMLTVDSFSSYIGWLVKDLQAGKLVMKTNTIIPGKASILGGLIKKHVAIVSLCRITIGFPDMIHCQHYRHDKIHKKKEHKISTKAVGQHTCTF</sequence>
<name>A0A1U7VC52_NICSY</name>
<protein>
    <submittedName>
        <fullName evidence="2">Uncharacterized protein LOC104211940</fullName>
    </submittedName>
</protein>
<organism evidence="1 2">
    <name type="scientific">Nicotiana sylvestris</name>
    <name type="common">Wood tobacco</name>
    <name type="synonym">South American tobacco</name>
    <dbReference type="NCBI Taxonomy" id="4096"/>
    <lineage>
        <taxon>Eukaryota</taxon>
        <taxon>Viridiplantae</taxon>
        <taxon>Streptophyta</taxon>
        <taxon>Embryophyta</taxon>
        <taxon>Tracheophyta</taxon>
        <taxon>Spermatophyta</taxon>
        <taxon>Magnoliopsida</taxon>
        <taxon>eudicotyledons</taxon>
        <taxon>Gunneridae</taxon>
        <taxon>Pentapetalae</taxon>
        <taxon>asterids</taxon>
        <taxon>lamiids</taxon>
        <taxon>Solanales</taxon>
        <taxon>Solanaceae</taxon>
        <taxon>Nicotianoideae</taxon>
        <taxon>Nicotianeae</taxon>
        <taxon>Nicotiana</taxon>
    </lineage>
</organism>
<accession>A0A1U7VC52</accession>
<dbReference type="Proteomes" id="UP000189701">
    <property type="component" value="Unplaced"/>
</dbReference>
<gene>
    <name evidence="2" type="primary">LOC104211940</name>
</gene>
<reference evidence="2" key="2">
    <citation type="submission" date="2025-08" db="UniProtKB">
        <authorList>
            <consortium name="RefSeq"/>
        </authorList>
    </citation>
    <scope>IDENTIFICATION</scope>
    <source>
        <tissue evidence="2">Leaf</tissue>
    </source>
</reference>
<keyword evidence="1" id="KW-1185">Reference proteome</keyword>
<reference evidence="1" key="1">
    <citation type="journal article" date="2013" name="Genome Biol.">
        <title>Reference genomes and transcriptomes of Nicotiana sylvestris and Nicotiana tomentosiformis.</title>
        <authorList>
            <person name="Sierro N."/>
            <person name="Battey J.N."/>
            <person name="Ouadi S."/>
            <person name="Bovet L."/>
            <person name="Goepfert S."/>
            <person name="Bakaher N."/>
            <person name="Peitsch M.C."/>
            <person name="Ivanov N.V."/>
        </authorList>
    </citation>
    <scope>NUCLEOTIDE SEQUENCE [LARGE SCALE GENOMIC DNA]</scope>
</reference>
<dbReference type="RefSeq" id="XP_009759385.1">
    <property type="nucleotide sequence ID" value="XM_009761083.1"/>
</dbReference>
<evidence type="ECO:0000313" key="1">
    <source>
        <dbReference type="Proteomes" id="UP000189701"/>
    </source>
</evidence>
<evidence type="ECO:0000313" key="2">
    <source>
        <dbReference type="RefSeq" id="XP_009759385.1"/>
    </source>
</evidence>